<feature type="transmembrane region" description="Helical" evidence="1">
    <location>
        <begin position="119"/>
        <end position="137"/>
    </location>
</feature>
<evidence type="ECO:0000256" key="1">
    <source>
        <dbReference type="SAM" id="Phobius"/>
    </source>
</evidence>
<protein>
    <recommendedName>
        <fullName evidence="4">MARVEL domain-containing protein</fullName>
    </recommendedName>
</protein>
<sequence>MAINFSPGNILRLTARLLQFVLALTVCGLYGTDLDAAHKAHVYADSKWVYAVTVAGLSAISSIVLALSSFKTWFFSWWDGVLFILWVAVFGTFGKIYLKADTQGSKGVTRMKHAVWVDMVNMVLWFLTACYGAWAFWKAGRKSKAWKSEAEV</sequence>
<keyword evidence="3" id="KW-1185">Reference proteome</keyword>
<evidence type="ECO:0000313" key="2">
    <source>
        <dbReference type="EMBL" id="KAF2200762.1"/>
    </source>
</evidence>
<proteinExistence type="predicted"/>
<feature type="transmembrane region" description="Helical" evidence="1">
    <location>
        <begin position="76"/>
        <end position="98"/>
    </location>
</feature>
<gene>
    <name evidence="2" type="ORF">GQ43DRAFT_449282</name>
</gene>
<keyword evidence="1" id="KW-1133">Transmembrane helix</keyword>
<keyword evidence="1" id="KW-0812">Transmembrane</keyword>
<feature type="transmembrane region" description="Helical" evidence="1">
    <location>
        <begin position="17"/>
        <end position="36"/>
    </location>
</feature>
<name>A0A9P4JJZ6_9PLEO</name>
<comment type="caution">
    <text evidence="2">The sequence shown here is derived from an EMBL/GenBank/DDBJ whole genome shotgun (WGS) entry which is preliminary data.</text>
</comment>
<dbReference type="EMBL" id="ML994006">
    <property type="protein sequence ID" value="KAF2200762.1"/>
    <property type="molecule type" value="Genomic_DNA"/>
</dbReference>
<feature type="transmembrane region" description="Helical" evidence="1">
    <location>
        <begin position="48"/>
        <end position="70"/>
    </location>
</feature>
<keyword evidence="1" id="KW-0472">Membrane</keyword>
<dbReference type="PANTHER" id="PTHR42083:SF1">
    <property type="entry name" value="MARVEL DOMAIN-CONTAINING PROTEIN"/>
    <property type="match status" value="1"/>
</dbReference>
<dbReference type="AlphaFoldDB" id="A0A9P4JJZ6"/>
<organism evidence="2 3">
    <name type="scientific">Delitschia confertaspora ATCC 74209</name>
    <dbReference type="NCBI Taxonomy" id="1513339"/>
    <lineage>
        <taxon>Eukaryota</taxon>
        <taxon>Fungi</taxon>
        <taxon>Dikarya</taxon>
        <taxon>Ascomycota</taxon>
        <taxon>Pezizomycotina</taxon>
        <taxon>Dothideomycetes</taxon>
        <taxon>Pleosporomycetidae</taxon>
        <taxon>Pleosporales</taxon>
        <taxon>Delitschiaceae</taxon>
        <taxon>Delitschia</taxon>
    </lineage>
</organism>
<evidence type="ECO:0000313" key="3">
    <source>
        <dbReference type="Proteomes" id="UP000799536"/>
    </source>
</evidence>
<accession>A0A9P4JJZ6</accession>
<reference evidence="2" key="1">
    <citation type="journal article" date="2020" name="Stud. Mycol.">
        <title>101 Dothideomycetes genomes: a test case for predicting lifestyles and emergence of pathogens.</title>
        <authorList>
            <person name="Haridas S."/>
            <person name="Albert R."/>
            <person name="Binder M."/>
            <person name="Bloem J."/>
            <person name="Labutti K."/>
            <person name="Salamov A."/>
            <person name="Andreopoulos B."/>
            <person name="Baker S."/>
            <person name="Barry K."/>
            <person name="Bills G."/>
            <person name="Bluhm B."/>
            <person name="Cannon C."/>
            <person name="Castanera R."/>
            <person name="Culley D."/>
            <person name="Daum C."/>
            <person name="Ezra D."/>
            <person name="Gonzalez J."/>
            <person name="Henrissat B."/>
            <person name="Kuo A."/>
            <person name="Liang C."/>
            <person name="Lipzen A."/>
            <person name="Lutzoni F."/>
            <person name="Magnuson J."/>
            <person name="Mondo S."/>
            <person name="Nolan M."/>
            <person name="Ohm R."/>
            <person name="Pangilinan J."/>
            <person name="Park H.-J."/>
            <person name="Ramirez L."/>
            <person name="Alfaro M."/>
            <person name="Sun H."/>
            <person name="Tritt A."/>
            <person name="Yoshinaga Y."/>
            <person name="Zwiers L.-H."/>
            <person name="Turgeon B."/>
            <person name="Goodwin S."/>
            <person name="Spatafora J."/>
            <person name="Crous P."/>
            <person name="Grigoriev I."/>
        </authorList>
    </citation>
    <scope>NUCLEOTIDE SEQUENCE</scope>
    <source>
        <strain evidence="2">ATCC 74209</strain>
    </source>
</reference>
<dbReference type="Proteomes" id="UP000799536">
    <property type="component" value="Unassembled WGS sequence"/>
</dbReference>
<evidence type="ECO:0008006" key="4">
    <source>
        <dbReference type="Google" id="ProtNLM"/>
    </source>
</evidence>
<dbReference type="OrthoDB" id="5363290at2759"/>
<dbReference type="PANTHER" id="PTHR42083">
    <property type="entry name" value="MARVEL DOMAIN-CONTAINING PROTEIN"/>
    <property type="match status" value="1"/>
</dbReference>